<dbReference type="FunFam" id="3.20.20.10:FF:000002">
    <property type="entry name" value="Alanine racemase"/>
    <property type="match status" value="1"/>
</dbReference>
<dbReference type="InterPro" id="IPR001608">
    <property type="entry name" value="Ala_racemase_N"/>
</dbReference>
<organism evidence="12 13">
    <name type="scientific">Thalassotalea agarivorans</name>
    <name type="common">Thalassomonas agarivorans</name>
    <dbReference type="NCBI Taxonomy" id="349064"/>
    <lineage>
        <taxon>Bacteria</taxon>
        <taxon>Pseudomonadati</taxon>
        <taxon>Pseudomonadota</taxon>
        <taxon>Gammaproteobacteria</taxon>
        <taxon>Alteromonadales</taxon>
        <taxon>Colwelliaceae</taxon>
        <taxon>Thalassotalea</taxon>
    </lineage>
</organism>
<dbReference type="InterPro" id="IPR000821">
    <property type="entry name" value="Ala_racemase"/>
</dbReference>
<name>A0A1I0H581_THASX</name>
<evidence type="ECO:0000256" key="2">
    <source>
        <dbReference type="ARBA" id="ARBA00001933"/>
    </source>
</evidence>
<protein>
    <recommendedName>
        <fullName evidence="4 8">Alanine racemase</fullName>
        <ecNumber evidence="4 8">5.1.1.1</ecNumber>
    </recommendedName>
</protein>
<dbReference type="GO" id="GO:0005829">
    <property type="term" value="C:cytosol"/>
    <property type="evidence" value="ECO:0007669"/>
    <property type="project" value="TreeGrafter"/>
</dbReference>
<dbReference type="PANTHER" id="PTHR30511:SF4">
    <property type="entry name" value="ALANINE RACEMASE, BIOSYNTHETIC"/>
    <property type="match status" value="1"/>
</dbReference>
<dbReference type="InterPro" id="IPR029066">
    <property type="entry name" value="PLP-binding_barrel"/>
</dbReference>
<feature type="binding site" evidence="8 10">
    <location>
        <position position="310"/>
    </location>
    <ligand>
        <name>substrate</name>
    </ligand>
</feature>
<feature type="modified residue" description="N6-(pyridoxal phosphate)lysine" evidence="8 9">
    <location>
        <position position="41"/>
    </location>
</feature>
<dbReference type="SUPFAM" id="SSF50621">
    <property type="entry name" value="Alanine racemase C-terminal domain-like"/>
    <property type="match status" value="1"/>
</dbReference>
<evidence type="ECO:0000313" key="12">
    <source>
        <dbReference type="EMBL" id="SET77892.1"/>
    </source>
</evidence>
<dbReference type="FunFam" id="2.40.37.10:FF:000002">
    <property type="entry name" value="Alanine racemase"/>
    <property type="match status" value="1"/>
</dbReference>
<evidence type="ECO:0000256" key="1">
    <source>
        <dbReference type="ARBA" id="ARBA00000316"/>
    </source>
</evidence>
<dbReference type="CDD" id="cd06827">
    <property type="entry name" value="PLPDE_III_AR_proteobact"/>
    <property type="match status" value="1"/>
</dbReference>
<evidence type="ECO:0000256" key="3">
    <source>
        <dbReference type="ARBA" id="ARBA00007880"/>
    </source>
</evidence>
<reference evidence="12 13" key="1">
    <citation type="submission" date="2016-10" db="EMBL/GenBank/DDBJ databases">
        <authorList>
            <person name="de Groot N.N."/>
        </authorList>
    </citation>
    <scope>NUCLEOTIDE SEQUENCE [LARGE SCALE GENOMIC DNA]</scope>
    <source>
        <strain evidence="12 13">DSM 19706</strain>
    </source>
</reference>
<feature type="domain" description="Alanine racemase C-terminal" evidence="11">
    <location>
        <begin position="241"/>
        <end position="365"/>
    </location>
</feature>
<evidence type="ECO:0000313" key="13">
    <source>
        <dbReference type="Proteomes" id="UP000199308"/>
    </source>
</evidence>
<accession>A0A1I0H581</accession>
<keyword evidence="5 8" id="KW-0663">Pyridoxal phosphate</keyword>
<dbReference type="EMBL" id="FOHK01000014">
    <property type="protein sequence ID" value="SET77892.1"/>
    <property type="molecule type" value="Genomic_DNA"/>
</dbReference>
<evidence type="ECO:0000256" key="8">
    <source>
        <dbReference type="HAMAP-Rule" id="MF_01201"/>
    </source>
</evidence>
<dbReference type="GO" id="GO:0030170">
    <property type="term" value="F:pyridoxal phosphate binding"/>
    <property type="evidence" value="ECO:0007669"/>
    <property type="project" value="UniProtKB-UniRule"/>
</dbReference>
<evidence type="ECO:0000256" key="4">
    <source>
        <dbReference type="ARBA" id="ARBA00013089"/>
    </source>
</evidence>
<proteinExistence type="inferred from homology"/>
<dbReference type="SUPFAM" id="SSF51419">
    <property type="entry name" value="PLP-binding barrel"/>
    <property type="match status" value="1"/>
</dbReference>
<dbReference type="UniPathway" id="UPA00042">
    <property type="reaction ID" value="UER00497"/>
</dbReference>
<feature type="active site" description="Proton acceptor; specific for D-alanine" evidence="8">
    <location>
        <position position="41"/>
    </location>
</feature>
<feature type="binding site" evidence="8 10">
    <location>
        <position position="137"/>
    </location>
    <ligand>
        <name>substrate</name>
    </ligand>
</feature>
<comment type="pathway">
    <text evidence="7 8">Amino-acid biosynthesis; D-alanine biosynthesis; D-alanine from L-alanine: step 1/1.</text>
</comment>
<dbReference type="Proteomes" id="UP000199308">
    <property type="component" value="Unassembled WGS sequence"/>
</dbReference>
<dbReference type="PRINTS" id="PR00992">
    <property type="entry name" value="ALARACEMASE"/>
</dbReference>
<evidence type="ECO:0000256" key="5">
    <source>
        <dbReference type="ARBA" id="ARBA00022898"/>
    </source>
</evidence>
<dbReference type="GO" id="GO:0030632">
    <property type="term" value="P:D-alanine biosynthetic process"/>
    <property type="evidence" value="ECO:0007669"/>
    <property type="project" value="UniProtKB-UniRule"/>
</dbReference>
<feature type="active site" description="Proton acceptor; specific for L-alanine" evidence="8">
    <location>
        <position position="262"/>
    </location>
</feature>
<comment type="similarity">
    <text evidence="3 8">Belongs to the alanine racemase family.</text>
</comment>
<dbReference type="InterPro" id="IPR009006">
    <property type="entry name" value="Ala_racemase/Decarboxylase_C"/>
</dbReference>
<dbReference type="Pfam" id="PF00842">
    <property type="entry name" value="Ala_racemase_C"/>
    <property type="match status" value="1"/>
</dbReference>
<evidence type="ECO:0000259" key="11">
    <source>
        <dbReference type="SMART" id="SM01005"/>
    </source>
</evidence>
<dbReference type="NCBIfam" id="TIGR00492">
    <property type="entry name" value="alr"/>
    <property type="match status" value="1"/>
</dbReference>
<dbReference type="EC" id="5.1.1.1" evidence="4 8"/>
<comment type="catalytic activity">
    <reaction evidence="1 8">
        <text>L-alanine = D-alanine</text>
        <dbReference type="Rhea" id="RHEA:20249"/>
        <dbReference type="ChEBI" id="CHEBI:57416"/>
        <dbReference type="ChEBI" id="CHEBI:57972"/>
        <dbReference type="EC" id="5.1.1.1"/>
    </reaction>
</comment>
<evidence type="ECO:0000256" key="10">
    <source>
        <dbReference type="PIRSR" id="PIRSR600821-52"/>
    </source>
</evidence>
<dbReference type="PANTHER" id="PTHR30511">
    <property type="entry name" value="ALANINE RACEMASE"/>
    <property type="match status" value="1"/>
</dbReference>
<evidence type="ECO:0000256" key="7">
    <source>
        <dbReference type="ARBA" id="ARBA00037912"/>
    </source>
</evidence>
<evidence type="ECO:0000256" key="9">
    <source>
        <dbReference type="PIRSR" id="PIRSR600821-50"/>
    </source>
</evidence>
<keyword evidence="13" id="KW-1185">Reference proteome</keyword>
<dbReference type="Gene3D" id="2.40.37.10">
    <property type="entry name" value="Lyase, Ornithine Decarboxylase, Chain A, domain 1"/>
    <property type="match status" value="1"/>
</dbReference>
<dbReference type="STRING" id="349064.SAMN05660429_02660"/>
<sequence>MESPLANIVTATVTIDASALAHNIAQVKQCAPHSKIVTVLKANGYGHGIERIAKMLPEQADMIGVARACEAIQLREAGIKQPILLMEGFFTEQDLAHVVTYDLHTAISTPEQLEMLLSANLSQAINVWLKVDTGMHRLGIDATNFDAAFTQLQQSNNVADDIVVMTHFASADIASGASAQAQLQQFEHLVEGKQTALSLANSAAVVAWPQAHQDWVRPGVMLYGVNPMTTEKSLSPTLRPVMTLQASLISKRLISAGETVGYGDTWTAKQDTYIGVVAVGYGDGYPRHAESGTPVLINDRIVPLVGRVSMDMITIDLGPDSSDNVGDIVTLWGNGLPIEDVAECASTIAYELLCNIASRVKVIER</sequence>
<dbReference type="SMART" id="SM01005">
    <property type="entry name" value="Ala_racemase_C"/>
    <property type="match status" value="1"/>
</dbReference>
<gene>
    <name evidence="12" type="ORF">SAMN05660429_02660</name>
</gene>
<dbReference type="InterPro" id="IPR011079">
    <property type="entry name" value="Ala_racemase_C"/>
</dbReference>
<dbReference type="Pfam" id="PF01168">
    <property type="entry name" value="Ala_racemase_N"/>
    <property type="match status" value="1"/>
</dbReference>
<keyword evidence="6 8" id="KW-0413">Isomerase</keyword>
<dbReference type="Gene3D" id="3.20.20.10">
    <property type="entry name" value="Alanine racemase"/>
    <property type="match status" value="1"/>
</dbReference>
<comment type="cofactor">
    <cofactor evidence="2 8 9">
        <name>pyridoxal 5'-phosphate</name>
        <dbReference type="ChEBI" id="CHEBI:597326"/>
    </cofactor>
</comment>
<dbReference type="GO" id="GO:0008784">
    <property type="term" value="F:alanine racemase activity"/>
    <property type="evidence" value="ECO:0007669"/>
    <property type="project" value="UniProtKB-UniRule"/>
</dbReference>
<dbReference type="AlphaFoldDB" id="A0A1I0H581"/>
<evidence type="ECO:0000256" key="6">
    <source>
        <dbReference type="ARBA" id="ARBA00023235"/>
    </source>
</evidence>
<comment type="function">
    <text evidence="8">Catalyzes the interconversion of L-alanine and D-alanine. May also act on other amino acids.</text>
</comment>
<dbReference type="HAMAP" id="MF_01201">
    <property type="entry name" value="Ala_racemase"/>
    <property type="match status" value="1"/>
</dbReference>